<name>A0A7V4E1W3_UNCW3</name>
<dbReference type="InterPro" id="IPR000194">
    <property type="entry name" value="ATPase_F1/V1/A1_a/bsu_nucl-bd"/>
</dbReference>
<comment type="function">
    <text evidence="11 12">Produces ATP from ADP in the presence of a proton gradient across the membrane. The V-type alpha chain is a catalytic subunit.</text>
</comment>
<keyword evidence="7 12" id="KW-0067">ATP-binding</keyword>
<dbReference type="GO" id="GO:0046961">
    <property type="term" value="F:proton-transporting ATPase activity, rotational mechanism"/>
    <property type="evidence" value="ECO:0007669"/>
    <property type="project" value="InterPro"/>
</dbReference>
<dbReference type="SUPFAM" id="SSF47917">
    <property type="entry name" value="C-terminal domain of alpha and beta subunits of F1 ATP synthase"/>
    <property type="match status" value="1"/>
</dbReference>
<dbReference type="Gene3D" id="1.10.1140.10">
    <property type="entry name" value="Bovine Mitochondrial F1-atpase, Atp Synthase Beta Chain, Chain D, domain 3"/>
    <property type="match status" value="1"/>
</dbReference>
<feature type="domain" description="ATPsynthase alpha/beta subunit barrel-sandwich" evidence="15">
    <location>
        <begin position="107"/>
        <end position="191"/>
    </location>
</feature>
<evidence type="ECO:0000256" key="5">
    <source>
        <dbReference type="ARBA" id="ARBA00022741"/>
    </source>
</evidence>
<dbReference type="Pfam" id="PF16886">
    <property type="entry name" value="ATP-synt_ab_Xtn"/>
    <property type="match status" value="1"/>
</dbReference>
<dbReference type="Gene3D" id="3.40.50.300">
    <property type="entry name" value="P-loop containing nucleotide triphosphate hydrolases"/>
    <property type="match status" value="1"/>
</dbReference>
<proteinExistence type="inferred from homology"/>
<evidence type="ECO:0000256" key="2">
    <source>
        <dbReference type="ARBA" id="ARBA00012473"/>
    </source>
</evidence>
<dbReference type="FunFam" id="1.10.1140.10:FF:000002">
    <property type="entry name" value="V-type proton ATPase catalytic subunit A"/>
    <property type="match status" value="1"/>
</dbReference>
<dbReference type="GO" id="GO:0045259">
    <property type="term" value="C:proton-transporting ATP synthase complex"/>
    <property type="evidence" value="ECO:0007669"/>
    <property type="project" value="UniProtKB-ARBA"/>
</dbReference>
<keyword evidence="12" id="KW-0066">ATP synthesis</keyword>
<feature type="binding site" evidence="12">
    <location>
        <begin position="229"/>
        <end position="236"/>
    </location>
    <ligand>
        <name>ATP</name>
        <dbReference type="ChEBI" id="CHEBI:30616"/>
    </ligand>
</feature>
<dbReference type="Pfam" id="PF02874">
    <property type="entry name" value="ATP-synt_ab_N"/>
    <property type="match status" value="1"/>
</dbReference>
<keyword evidence="4 12" id="KW-0813">Transport</keyword>
<evidence type="ECO:0000256" key="12">
    <source>
        <dbReference type="HAMAP-Rule" id="MF_00309"/>
    </source>
</evidence>
<evidence type="ECO:0000256" key="7">
    <source>
        <dbReference type="ARBA" id="ARBA00022840"/>
    </source>
</evidence>
<protein>
    <recommendedName>
        <fullName evidence="3 12">V-type ATP synthase alpha chain</fullName>
        <ecNumber evidence="2 12">7.1.2.2</ecNumber>
    </recommendedName>
    <alternativeName>
        <fullName evidence="10 12">V-ATPase subunit A</fullName>
    </alternativeName>
</protein>
<dbReference type="FunFam" id="2.40.50.100:FF:000008">
    <property type="entry name" value="V-type proton ATPase catalytic subunit A"/>
    <property type="match status" value="1"/>
</dbReference>
<dbReference type="FunFam" id="2.40.30.20:FF:000002">
    <property type="entry name" value="V-type proton ATPase catalytic subunit A"/>
    <property type="match status" value="1"/>
</dbReference>
<dbReference type="PANTHER" id="PTHR43607">
    <property type="entry name" value="V-TYPE PROTON ATPASE CATALYTIC SUBUNIT A"/>
    <property type="match status" value="1"/>
</dbReference>
<evidence type="ECO:0000259" key="14">
    <source>
        <dbReference type="Pfam" id="PF02874"/>
    </source>
</evidence>
<evidence type="ECO:0000256" key="6">
    <source>
        <dbReference type="ARBA" id="ARBA00022781"/>
    </source>
</evidence>
<dbReference type="InterPro" id="IPR024034">
    <property type="entry name" value="ATPase_F1/V1_b/a_C"/>
</dbReference>
<dbReference type="InterPro" id="IPR022878">
    <property type="entry name" value="V-ATPase_asu"/>
</dbReference>
<feature type="domain" description="ATP synthase A/B type C-terminal" evidence="16">
    <location>
        <begin position="440"/>
        <end position="542"/>
    </location>
</feature>
<evidence type="ECO:0000313" key="17">
    <source>
        <dbReference type="EMBL" id="HGK53608.1"/>
    </source>
</evidence>
<dbReference type="EC" id="7.1.2.2" evidence="2 12"/>
<evidence type="ECO:0000256" key="10">
    <source>
        <dbReference type="ARBA" id="ARBA00031719"/>
    </source>
</evidence>
<feature type="domain" description="ATPase F1/V1/A1 complex alpha/beta subunit nucleotide-binding" evidence="13">
    <location>
        <begin position="209"/>
        <end position="431"/>
    </location>
</feature>
<dbReference type="AlphaFoldDB" id="A0A7V4E1W3"/>
<evidence type="ECO:0000256" key="4">
    <source>
        <dbReference type="ARBA" id="ARBA00022448"/>
    </source>
</evidence>
<keyword evidence="8 12" id="KW-1278">Translocase</keyword>
<dbReference type="CDD" id="cd01134">
    <property type="entry name" value="V_A-ATPase_A"/>
    <property type="match status" value="1"/>
</dbReference>
<keyword evidence="5 12" id="KW-0547">Nucleotide-binding</keyword>
<organism evidence="17">
    <name type="scientific">candidate division WOR-3 bacterium</name>
    <dbReference type="NCBI Taxonomy" id="2052148"/>
    <lineage>
        <taxon>Bacteria</taxon>
        <taxon>Bacteria division WOR-3</taxon>
    </lineage>
</organism>
<comment type="caution">
    <text evidence="17">The sequence shown here is derived from an EMBL/GenBank/DDBJ whole genome shotgun (WGS) entry which is preliminary data.</text>
</comment>
<dbReference type="InterPro" id="IPR027417">
    <property type="entry name" value="P-loop_NTPase"/>
</dbReference>
<keyword evidence="9 12" id="KW-0406">Ion transport</keyword>
<dbReference type="EMBL" id="DTDP01000047">
    <property type="protein sequence ID" value="HGK53608.1"/>
    <property type="molecule type" value="Genomic_DNA"/>
</dbReference>
<keyword evidence="6 12" id="KW-0375">Hydrogen ion transport</keyword>
<feature type="domain" description="ATPase F1/V1/A1 complex alpha/beta subunit N-terminal" evidence="14">
    <location>
        <begin position="5"/>
        <end position="67"/>
    </location>
</feature>
<evidence type="ECO:0000256" key="8">
    <source>
        <dbReference type="ARBA" id="ARBA00022967"/>
    </source>
</evidence>
<dbReference type="InterPro" id="IPR031686">
    <property type="entry name" value="ATP-synth_a_Xtn"/>
</dbReference>
<dbReference type="InterPro" id="IPR036121">
    <property type="entry name" value="ATPase_F1/V1/A1_a/bsu_N_sf"/>
</dbReference>
<accession>A0A7V4E1W3</accession>
<dbReference type="InterPro" id="IPR023366">
    <property type="entry name" value="ATP_synth_asu-like_sf"/>
</dbReference>
<evidence type="ECO:0000256" key="9">
    <source>
        <dbReference type="ARBA" id="ARBA00023065"/>
    </source>
</evidence>
<dbReference type="Pfam" id="PF00006">
    <property type="entry name" value="ATP-synt_ab"/>
    <property type="match status" value="1"/>
</dbReference>
<gene>
    <name evidence="12" type="primary">atpA</name>
    <name evidence="17" type="ORF">ENU72_01120</name>
</gene>
<dbReference type="SUPFAM" id="SSF50615">
    <property type="entry name" value="N-terminal domain of alpha and beta subunits of F1 ATP synthase"/>
    <property type="match status" value="1"/>
</dbReference>
<dbReference type="SUPFAM" id="SSF52540">
    <property type="entry name" value="P-loop containing nucleoside triphosphate hydrolases"/>
    <property type="match status" value="1"/>
</dbReference>
<evidence type="ECO:0000259" key="13">
    <source>
        <dbReference type="Pfam" id="PF00006"/>
    </source>
</evidence>
<dbReference type="GO" id="GO:0042777">
    <property type="term" value="P:proton motive force-driven plasma membrane ATP synthesis"/>
    <property type="evidence" value="ECO:0007669"/>
    <property type="project" value="UniProtKB-UniRule"/>
</dbReference>
<dbReference type="GO" id="GO:0005524">
    <property type="term" value="F:ATP binding"/>
    <property type="evidence" value="ECO:0007669"/>
    <property type="project" value="UniProtKB-UniRule"/>
</dbReference>
<dbReference type="Gene3D" id="2.40.50.100">
    <property type="match status" value="1"/>
</dbReference>
<dbReference type="NCBIfam" id="NF003220">
    <property type="entry name" value="PRK04192.1"/>
    <property type="match status" value="1"/>
</dbReference>
<dbReference type="InterPro" id="IPR004100">
    <property type="entry name" value="ATPase_F1/V1/A1_a/bsu_N"/>
</dbReference>
<dbReference type="PANTHER" id="PTHR43607:SF1">
    <property type="entry name" value="H(+)-TRANSPORTING TWO-SECTOR ATPASE"/>
    <property type="match status" value="1"/>
</dbReference>
<evidence type="ECO:0000256" key="3">
    <source>
        <dbReference type="ARBA" id="ARBA00018003"/>
    </source>
</evidence>
<dbReference type="GO" id="GO:0046933">
    <property type="term" value="F:proton-transporting ATP synthase activity, rotational mechanism"/>
    <property type="evidence" value="ECO:0007669"/>
    <property type="project" value="UniProtKB-UniRule"/>
</dbReference>
<evidence type="ECO:0000259" key="16">
    <source>
        <dbReference type="Pfam" id="PF22919"/>
    </source>
</evidence>
<dbReference type="Pfam" id="PF22919">
    <property type="entry name" value="ATP-synt_VA_C"/>
    <property type="match status" value="1"/>
</dbReference>
<reference evidence="17" key="1">
    <citation type="journal article" date="2020" name="mSystems">
        <title>Genome- and Community-Level Interaction Insights into Carbon Utilization and Element Cycling Functions of Hydrothermarchaeota in Hydrothermal Sediment.</title>
        <authorList>
            <person name="Zhou Z."/>
            <person name="Liu Y."/>
            <person name="Xu W."/>
            <person name="Pan J."/>
            <person name="Luo Z.H."/>
            <person name="Li M."/>
        </authorList>
    </citation>
    <scope>NUCLEOTIDE SEQUENCE [LARGE SCALE GENOMIC DNA]</scope>
    <source>
        <strain evidence="17">SpSt-695</strain>
    </source>
</reference>
<evidence type="ECO:0000259" key="15">
    <source>
        <dbReference type="Pfam" id="PF16886"/>
    </source>
</evidence>
<dbReference type="CDD" id="cd18111">
    <property type="entry name" value="ATP-synt_V_A-type_alpha_C"/>
    <property type="match status" value="1"/>
</dbReference>
<dbReference type="CDD" id="cd18119">
    <property type="entry name" value="ATP-synt_V_A-type_alpha_N"/>
    <property type="match status" value="1"/>
</dbReference>
<dbReference type="HAMAP" id="MF_00309">
    <property type="entry name" value="ATP_synth_A_arch"/>
    <property type="match status" value="1"/>
</dbReference>
<evidence type="ECO:0000256" key="11">
    <source>
        <dbReference type="ARBA" id="ARBA00054855"/>
    </source>
</evidence>
<sequence length="584" mass="65895">MKPSIERISGVLVIAKGMSGARMNEIVRVGKEGLVGEIIRLKGDRAYIQVYEDTSGLFVGEPVERTGEPLQVELGPGLLSNAFDGVQRPLDILRFKAGDFVSRGLSVPALSREKKWYFIPKVKEEEEVGPGDIIGEVQETHSIVHKILIPPNIKKGKVKFIAKEGEYKVEDIICELDNGSKISMYHKWPVRNPRPYKRKLEPTEPLITGQRVLDFFFPVALGGNAALPGGFGTGKTVLEQTLAKYALVEIVVYIGCGERGNEMADVLTEFPHLEDPFHGGPLMNRTILVVNTSNMPVAAREASIYVGITMAEYYRDMGYNVLLLADSTSRWAEALREISSRLEEMPGEEGFPPYLAAKLSGFYERTGRVKCLGEDEREGSVTAIGAVSPPGGDFSEPVTQNTLRITGALWALDTSLAYRRHYPAIHWLRSYTLYYGLMEEWYKKNLGEDYSELRRKASEILQKDAELQEIVQLVGPDALEEPERILLETGKIIREGFLSQSAFHETDASCPIKKQKEMMRVIINYYDSAMEALRKGRSLEEILNPHLIEKIIRLKEYKMEEFEIEKEKVLKEIEALKEFEEVKR</sequence>
<dbReference type="InterPro" id="IPR055190">
    <property type="entry name" value="ATP-synt_VA_C"/>
</dbReference>
<comment type="similarity">
    <text evidence="1 12">Belongs to the ATPase alpha/beta chains family.</text>
</comment>
<dbReference type="Gene3D" id="2.40.30.20">
    <property type="match status" value="1"/>
</dbReference>
<comment type="catalytic activity">
    <reaction evidence="12">
        <text>ATP + H2O + 4 H(+)(in) = ADP + phosphate + 5 H(+)(out)</text>
        <dbReference type="Rhea" id="RHEA:57720"/>
        <dbReference type="ChEBI" id="CHEBI:15377"/>
        <dbReference type="ChEBI" id="CHEBI:15378"/>
        <dbReference type="ChEBI" id="CHEBI:30616"/>
        <dbReference type="ChEBI" id="CHEBI:43474"/>
        <dbReference type="ChEBI" id="CHEBI:456216"/>
        <dbReference type="EC" id="7.1.2.2"/>
    </reaction>
</comment>
<evidence type="ECO:0000256" key="1">
    <source>
        <dbReference type="ARBA" id="ARBA00008936"/>
    </source>
</evidence>